<dbReference type="EMBL" id="AACS02000002">
    <property type="protein sequence ID" value="EAU88396.2"/>
    <property type="molecule type" value="Genomic_DNA"/>
</dbReference>
<evidence type="ECO:0000313" key="1">
    <source>
        <dbReference type="EMBL" id="EAU88396.2"/>
    </source>
</evidence>
<dbReference type="STRING" id="240176.A8NG30"/>
<dbReference type="RefSeq" id="XP_001833462.2">
    <property type="nucleotide sequence ID" value="XM_001833410.2"/>
</dbReference>
<proteinExistence type="predicted"/>
<evidence type="ECO:0000313" key="2">
    <source>
        <dbReference type="Proteomes" id="UP000001861"/>
    </source>
</evidence>
<reference evidence="1 2" key="1">
    <citation type="journal article" date="2010" name="Proc. Natl. Acad. Sci. U.S.A.">
        <title>Insights into evolution of multicellular fungi from the assembled chromosomes of the mushroom Coprinopsis cinerea (Coprinus cinereus).</title>
        <authorList>
            <person name="Stajich J.E."/>
            <person name="Wilke S.K."/>
            <person name="Ahren D."/>
            <person name="Au C.H."/>
            <person name="Birren B.W."/>
            <person name="Borodovsky M."/>
            <person name="Burns C."/>
            <person name="Canback B."/>
            <person name="Casselton L.A."/>
            <person name="Cheng C.K."/>
            <person name="Deng J."/>
            <person name="Dietrich F.S."/>
            <person name="Fargo D.C."/>
            <person name="Farman M.L."/>
            <person name="Gathman A.C."/>
            <person name="Goldberg J."/>
            <person name="Guigo R."/>
            <person name="Hoegger P.J."/>
            <person name="Hooker J.B."/>
            <person name="Huggins A."/>
            <person name="James T.Y."/>
            <person name="Kamada T."/>
            <person name="Kilaru S."/>
            <person name="Kodira C."/>
            <person name="Kues U."/>
            <person name="Kupfer D."/>
            <person name="Kwan H.S."/>
            <person name="Lomsadze A."/>
            <person name="Li W."/>
            <person name="Lilly W.W."/>
            <person name="Ma L.J."/>
            <person name="Mackey A.J."/>
            <person name="Manning G."/>
            <person name="Martin F."/>
            <person name="Muraguchi H."/>
            <person name="Natvig D.O."/>
            <person name="Palmerini H."/>
            <person name="Ramesh M.A."/>
            <person name="Rehmeyer C.J."/>
            <person name="Roe B.A."/>
            <person name="Shenoy N."/>
            <person name="Stanke M."/>
            <person name="Ter-Hovhannisyan V."/>
            <person name="Tunlid A."/>
            <person name="Velagapudi R."/>
            <person name="Vision T.J."/>
            <person name="Zeng Q."/>
            <person name="Zolan M.E."/>
            <person name="Pukkila P.J."/>
        </authorList>
    </citation>
    <scope>NUCLEOTIDE SEQUENCE [LARGE SCALE GENOMIC DNA]</scope>
    <source>
        <strain evidence="2">Okayama-7 / 130 / ATCC MYA-4618 / FGSC 9003</strain>
    </source>
</reference>
<gene>
    <name evidence="1" type="ORF">CC1G_05162</name>
</gene>
<accession>A8NG30</accession>
<organism evidence="1 2">
    <name type="scientific">Coprinopsis cinerea (strain Okayama-7 / 130 / ATCC MYA-4618 / FGSC 9003)</name>
    <name type="common">Inky cap fungus</name>
    <name type="synonym">Hormographiella aspergillata</name>
    <dbReference type="NCBI Taxonomy" id="240176"/>
    <lineage>
        <taxon>Eukaryota</taxon>
        <taxon>Fungi</taxon>
        <taxon>Dikarya</taxon>
        <taxon>Basidiomycota</taxon>
        <taxon>Agaricomycotina</taxon>
        <taxon>Agaricomycetes</taxon>
        <taxon>Agaricomycetidae</taxon>
        <taxon>Agaricales</taxon>
        <taxon>Agaricineae</taxon>
        <taxon>Psathyrellaceae</taxon>
        <taxon>Coprinopsis</taxon>
    </lineage>
</organism>
<name>A8NG30_COPC7</name>
<dbReference type="OMA" id="ETKHMRI"/>
<dbReference type="AlphaFoldDB" id="A8NG30"/>
<dbReference type="KEGG" id="cci:CC1G_05162"/>
<protein>
    <recommendedName>
        <fullName evidence="3">Arrestin-like N-terminal domain-containing protein</fullName>
    </recommendedName>
</protein>
<keyword evidence="2" id="KW-1185">Reference proteome</keyword>
<dbReference type="VEuPathDB" id="FungiDB:CC1G_05162"/>
<dbReference type="OrthoDB" id="2586076at2759"/>
<dbReference type="HOGENOM" id="CLU_052546_0_0_1"/>
<dbReference type="Proteomes" id="UP000001861">
    <property type="component" value="Unassembled WGS sequence"/>
</dbReference>
<evidence type="ECO:0008006" key="3">
    <source>
        <dbReference type="Google" id="ProtNLM"/>
    </source>
</evidence>
<dbReference type="GeneID" id="6009958"/>
<dbReference type="eggNOG" id="ENOG502SPDX">
    <property type="taxonomic scope" value="Eukaryota"/>
</dbReference>
<sequence>MPSPSRPSDLLLPEYEDDSGSPLPLYSQTLGSSECLVQTEVPRRTNCAACEWIFPTKRARINLGRRTWKISGPAYGLNANIDGHVQWADKKHPLESVTATLEGRLKTSFPERIPSSDDSSSPFLSLTVPIYKADQDSSVDTSEIPFSIPFPSYLRYKGEETLCPPSFYHSDLHFLCEITYSIRFDISWRKKPRWKKTESRNIPIYYLPKTNPIVPPICVLPPASRHLENPPLFLQGPERMESFPIAPSFRSKSNPGYKPTRQQRLKLESYPDSVYLSLPVPASFTSGQDIPFMLSVSFRSEPYLAELLCKSPEVQLFKKVGFFRKPSPGEVGPAIERAALVSSATIRKTSGWAEGMIVLKGEIQAGDAGSEQSWVLRDSAYVQYVLRVTLRPPTSLSTHIPTFVHEAPIEICTSSWGSLDREMASSGGMTTPAVSLASSLRRLY</sequence>
<dbReference type="InParanoid" id="A8NG30"/>
<comment type="caution">
    <text evidence="1">The sequence shown here is derived from an EMBL/GenBank/DDBJ whole genome shotgun (WGS) entry which is preliminary data.</text>
</comment>